<dbReference type="Pfam" id="PF08459">
    <property type="entry name" value="UvrC_RNaseH_dom"/>
    <property type="match status" value="1"/>
</dbReference>
<dbReference type="Gene3D" id="3.30.420.340">
    <property type="entry name" value="UvrC, RNAse H endonuclease domain"/>
    <property type="match status" value="1"/>
</dbReference>
<dbReference type="InterPro" id="IPR001162">
    <property type="entry name" value="UvrC_RNase_H_dom"/>
</dbReference>
<proteinExistence type="predicted"/>
<organism evidence="5 6">
    <name type="scientific">Candidatus Zambryskibacteria bacterium RIFCSPHIGHO2_01_FULL_49_18</name>
    <dbReference type="NCBI Taxonomy" id="1802740"/>
    <lineage>
        <taxon>Bacteria</taxon>
        <taxon>Candidatus Zambryskiibacteriota</taxon>
    </lineage>
</organism>
<dbReference type="Gene3D" id="3.40.1440.10">
    <property type="entry name" value="GIY-YIG endonuclease"/>
    <property type="match status" value="1"/>
</dbReference>
<accession>A0A1G2T293</accession>
<dbReference type="SMART" id="SM00465">
    <property type="entry name" value="GIYc"/>
    <property type="match status" value="1"/>
</dbReference>
<sequence>MRLKLDHLPDTPGVYYFIRSTSPQPLSLPRRGVDSRAASGGEVLYVGKATSLYDRVKSYFLKDILVTRGPKVQKMLEEADRVEFKETPSVLEALILEANEIKRHQPIYNSREKDDKSYNFVTITDEDFPKIFITRGSGDYGPYPHSGELREALKIIRKIFPFRDEKCKLVGKPCFNAQIGLCPGACAGWISKEDYRKNIRNIKLFFEGKKEDVIKNLEKEMKSLAKEHKFEEADKIKKKIFALDHIQDIALIKQDLGSKIYDLGFRIEAYDIAHLSGREVVGVMTVVEDGEANRSQYRKFKIKADKNDDTKNLKEVLSRRFNHLEWHLPDLIVVDGGKSQLNVVRKITKIPAVAVTKDEHHKAKQIIPKSHKGRTLSTDSQGPTLDKAILLANAEAHRFAINYHRLLRNKGFRI</sequence>
<dbReference type="InterPro" id="IPR047296">
    <property type="entry name" value="GIY-YIG_UvrC_Cho"/>
</dbReference>
<evidence type="ECO:0000259" key="4">
    <source>
        <dbReference type="PROSITE" id="PS50165"/>
    </source>
</evidence>
<gene>
    <name evidence="5" type="ORF">A2758_03050</name>
</gene>
<evidence type="ECO:0000259" key="3">
    <source>
        <dbReference type="PROSITE" id="PS50164"/>
    </source>
</evidence>
<feature type="domain" description="UVR" evidence="2">
    <location>
        <begin position="211"/>
        <end position="246"/>
    </location>
</feature>
<evidence type="ECO:0000313" key="5">
    <source>
        <dbReference type="EMBL" id="OHA91407.1"/>
    </source>
</evidence>
<dbReference type="AlphaFoldDB" id="A0A1G2T293"/>
<reference evidence="5 6" key="1">
    <citation type="journal article" date="2016" name="Nat. Commun.">
        <title>Thousands of microbial genomes shed light on interconnected biogeochemical processes in an aquifer system.</title>
        <authorList>
            <person name="Anantharaman K."/>
            <person name="Brown C.T."/>
            <person name="Hug L.A."/>
            <person name="Sharon I."/>
            <person name="Castelle C.J."/>
            <person name="Probst A.J."/>
            <person name="Thomas B.C."/>
            <person name="Singh A."/>
            <person name="Wilkins M.J."/>
            <person name="Karaoz U."/>
            <person name="Brodie E.L."/>
            <person name="Williams K.H."/>
            <person name="Hubbard S.S."/>
            <person name="Banfield J.F."/>
        </authorList>
    </citation>
    <scope>NUCLEOTIDE SEQUENCE [LARGE SCALE GENOMIC DNA]</scope>
</reference>
<dbReference type="PROSITE" id="PS50165">
    <property type="entry name" value="UVRC"/>
    <property type="match status" value="1"/>
</dbReference>
<feature type="domain" description="UvrC family homology region profile" evidence="4">
    <location>
        <begin position="225"/>
        <end position="347"/>
    </location>
</feature>
<dbReference type="InterPro" id="IPR001943">
    <property type="entry name" value="UVR_dom"/>
</dbReference>
<dbReference type="GO" id="GO:0009381">
    <property type="term" value="F:excinuclease ABC activity"/>
    <property type="evidence" value="ECO:0007669"/>
    <property type="project" value="InterPro"/>
</dbReference>
<keyword evidence="1" id="KW-0175">Coiled coil</keyword>
<dbReference type="PANTHER" id="PTHR30562:SF1">
    <property type="entry name" value="UVRABC SYSTEM PROTEIN C"/>
    <property type="match status" value="1"/>
</dbReference>
<dbReference type="InterPro" id="IPR035901">
    <property type="entry name" value="GIY-YIG_endonuc_sf"/>
</dbReference>
<name>A0A1G2T293_9BACT</name>
<dbReference type="SUPFAM" id="SSF82771">
    <property type="entry name" value="GIY-YIG endonuclease"/>
    <property type="match status" value="1"/>
</dbReference>
<dbReference type="Proteomes" id="UP000178612">
    <property type="component" value="Unassembled WGS sequence"/>
</dbReference>
<feature type="domain" description="GIY-YIG" evidence="3">
    <location>
        <begin position="10"/>
        <end position="110"/>
    </location>
</feature>
<evidence type="ECO:0008006" key="7">
    <source>
        <dbReference type="Google" id="ProtNLM"/>
    </source>
</evidence>
<feature type="coiled-coil region" evidence="1">
    <location>
        <begin position="207"/>
        <end position="234"/>
    </location>
</feature>
<comment type="caution">
    <text evidence="5">The sequence shown here is derived from an EMBL/GenBank/DDBJ whole genome shotgun (WGS) entry which is preliminary data.</text>
</comment>
<dbReference type="GO" id="GO:0006289">
    <property type="term" value="P:nucleotide-excision repair"/>
    <property type="evidence" value="ECO:0007669"/>
    <property type="project" value="InterPro"/>
</dbReference>
<dbReference type="SUPFAM" id="SSF46600">
    <property type="entry name" value="C-terminal UvrC-binding domain of UvrB"/>
    <property type="match status" value="1"/>
</dbReference>
<dbReference type="PROSITE" id="PS50151">
    <property type="entry name" value="UVR"/>
    <property type="match status" value="1"/>
</dbReference>
<dbReference type="PROSITE" id="PS50164">
    <property type="entry name" value="GIY_YIG"/>
    <property type="match status" value="1"/>
</dbReference>
<dbReference type="EMBL" id="MHVJ01000013">
    <property type="protein sequence ID" value="OHA91407.1"/>
    <property type="molecule type" value="Genomic_DNA"/>
</dbReference>
<dbReference type="InterPro" id="IPR038476">
    <property type="entry name" value="UvrC_RNase_H_dom_sf"/>
</dbReference>
<dbReference type="GO" id="GO:0009380">
    <property type="term" value="C:excinuclease repair complex"/>
    <property type="evidence" value="ECO:0007669"/>
    <property type="project" value="TreeGrafter"/>
</dbReference>
<dbReference type="InterPro" id="IPR036876">
    <property type="entry name" value="UVR_dom_sf"/>
</dbReference>
<dbReference type="CDD" id="cd10434">
    <property type="entry name" value="GIY-YIG_UvrC_Cho"/>
    <property type="match status" value="1"/>
</dbReference>
<dbReference type="PANTHER" id="PTHR30562">
    <property type="entry name" value="UVRC/OXIDOREDUCTASE"/>
    <property type="match status" value="1"/>
</dbReference>
<protein>
    <recommendedName>
        <fullName evidence="7">Excinuclease ABC subunit C</fullName>
    </recommendedName>
</protein>
<dbReference type="InterPro" id="IPR050066">
    <property type="entry name" value="UvrABC_protein_C"/>
</dbReference>
<dbReference type="InterPro" id="IPR000305">
    <property type="entry name" value="GIY-YIG_endonuc"/>
</dbReference>
<evidence type="ECO:0000313" key="6">
    <source>
        <dbReference type="Proteomes" id="UP000178612"/>
    </source>
</evidence>
<evidence type="ECO:0000256" key="1">
    <source>
        <dbReference type="SAM" id="Coils"/>
    </source>
</evidence>
<evidence type="ECO:0000259" key="2">
    <source>
        <dbReference type="PROSITE" id="PS50151"/>
    </source>
</evidence>